<dbReference type="HOGENOM" id="CLU_161451_0_0_6"/>
<organism evidence="2 3">
    <name type="scientific">Serratia plymuthica S13</name>
    <dbReference type="NCBI Taxonomy" id="1348660"/>
    <lineage>
        <taxon>Bacteria</taxon>
        <taxon>Pseudomonadati</taxon>
        <taxon>Pseudomonadota</taxon>
        <taxon>Gammaproteobacteria</taxon>
        <taxon>Enterobacterales</taxon>
        <taxon>Yersiniaceae</taxon>
        <taxon>Serratia</taxon>
    </lineage>
</organism>
<gene>
    <name evidence="2" type="ORF">M621_08710</name>
</gene>
<dbReference type="eggNOG" id="COG0763">
    <property type="taxonomic scope" value="Bacteria"/>
</dbReference>
<evidence type="ECO:0000313" key="2">
    <source>
        <dbReference type="EMBL" id="AGP46934.1"/>
    </source>
</evidence>
<dbReference type="PROSITE" id="PS51257">
    <property type="entry name" value="PROKAR_LIPOPROTEIN"/>
    <property type="match status" value="1"/>
</dbReference>
<evidence type="ECO:0000313" key="3">
    <source>
        <dbReference type="Proteomes" id="UP000014900"/>
    </source>
</evidence>
<keyword evidence="1" id="KW-0175">Coiled coil</keyword>
<name>S4YQ59_SERPL</name>
<reference evidence="2 3" key="1">
    <citation type="journal article" date="2013" name="Genome Announc.">
        <title>Genome Sequence of Serratia plymuthica Strain S13, an Endophyte with Germination- and Plant-Growth-Promoting Activity from the Flower of Styrian Oil Pumpkin.</title>
        <authorList>
            <person name="Muller H."/>
            <person name="Furnkranz M."/>
            <person name="Grube M."/>
            <person name="Berg G."/>
        </authorList>
    </citation>
    <scope>NUCLEOTIDE SEQUENCE [LARGE SCALE GENOMIC DNA]</scope>
    <source>
        <strain evidence="2">S13</strain>
    </source>
</reference>
<accession>S4YQ59</accession>
<evidence type="ECO:0000256" key="1">
    <source>
        <dbReference type="SAM" id="Coils"/>
    </source>
</evidence>
<sequence length="97" mass="11243">MDDNMKIPALFISTLLLSSCIQASQTYPKDVSEYLKNADDCQYLSGEWDSTLPIKRQREIEKEINSTCNNAEKQKEKLNTKYQKDKNILKAINAYDF</sequence>
<feature type="coiled-coil region" evidence="1">
    <location>
        <begin position="54"/>
        <end position="88"/>
    </location>
</feature>
<proteinExistence type="predicted"/>
<dbReference type="PATRIC" id="fig|1348660.3.peg.1688"/>
<dbReference type="AlphaFoldDB" id="S4YQ59"/>
<dbReference type="Proteomes" id="UP000014900">
    <property type="component" value="Chromosome"/>
</dbReference>
<dbReference type="KEGG" id="sry:M621_08710"/>
<dbReference type="EMBL" id="CP006566">
    <property type="protein sequence ID" value="AGP46934.1"/>
    <property type="molecule type" value="Genomic_DNA"/>
</dbReference>
<protein>
    <submittedName>
        <fullName evidence="2">Membrane protein</fullName>
    </submittedName>
</protein>